<accession>F9RIY5</accession>
<dbReference type="Proteomes" id="UP000004349">
    <property type="component" value="Unassembled WGS sequence"/>
</dbReference>
<dbReference type="RefSeq" id="WP_005592971.1">
    <property type="nucleotide sequence ID" value="NZ_AFWE01000032.1"/>
</dbReference>
<name>F9RIY5_9VIBR</name>
<reference evidence="2 3" key="1">
    <citation type="journal article" date="2012" name="Int. J. Syst. Evol. Microbiol.">
        <title>Vibrio caribbeanicus sp. nov., isolated from the marine sponge Scleritoderma cyanea.</title>
        <authorList>
            <person name="Hoffmann M."/>
            <person name="Monday S.R."/>
            <person name="Allard M.W."/>
            <person name="Strain E.A."/>
            <person name="Whittaker P."/>
            <person name="Naum M."/>
            <person name="McCarthy P.J."/>
            <person name="Lopez J.V."/>
            <person name="Fischer M."/>
            <person name="Brown E.W."/>
        </authorList>
    </citation>
    <scope>NUCLEOTIDE SEQUENCE [LARGE SCALE GENOMIC DNA]</scope>
    <source>
        <strain evidence="2 3">LMG 19158</strain>
    </source>
</reference>
<sequence>MKKTERVNWLRQRKKGFIRYCLTTGLPFSAFMVVGTAFIRNDFYLDVLSRSSFRLYVLTIVGAFFYSGLLWLANDFLYRKHKNSIRTGRRI</sequence>
<dbReference type="EMBL" id="AFWE01000032">
    <property type="protein sequence ID" value="EGU41570.1"/>
    <property type="molecule type" value="Genomic_DNA"/>
</dbReference>
<keyword evidence="1" id="KW-1133">Transmembrane helix</keyword>
<evidence type="ECO:0000313" key="2">
    <source>
        <dbReference type="EMBL" id="EGU41570.1"/>
    </source>
</evidence>
<organism evidence="2 3">
    <name type="scientific">Vibrio scophthalmi LMG 19158</name>
    <dbReference type="NCBI Taxonomy" id="870967"/>
    <lineage>
        <taxon>Bacteria</taxon>
        <taxon>Pseudomonadati</taxon>
        <taxon>Pseudomonadota</taxon>
        <taxon>Gammaproteobacteria</taxon>
        <taxon>Vibrionales</taxon>
        <taxon>Vibrionaceae</taxon>
        <taxon>Vibrio</taxon>
    </lineage>
</organism>
<comment type="caution">
    <text evidence="2">The sequence shown here is derived from an EMBL/GenBank/DDBJ whole genome shotgun (WGS) entry which is preliminary data.</text>
</comment>
<evidence type="ECO:0000256" key="1">
    <source>
        <dbReference type="SAM" id="Phobius"/>
    </source>
</evidence>
<protein>
    <submittedName>
        <fullName evidence="2">Uncharacterized protein</fullName>
    </submittedName>
</protein>
<evidence type="ECO:0000313" key="3">
    <source>
        <dbReference type="Proteomes" id="UP000004349"/>
    </source>
</evidence>
<keyword evidence="1" id="KW-0812">Transmembrane</keyword>
<feature type="transmembrane region" description="Helical" evidence="1">
    <location>
        <begin position="53"/>
        <end position="73"/>
    </location>
</feature>
<gene>
    <name evidence="2" type="ORF">VIS19158_07380</name>
</gene>
<feature type="transmembrane region" description="Helical" evidence="1">
    <location>
        <begin position="20"/>
        <end position="41"/>
    </location>
</feature>
<proteinExistence type="predicted"/>
<dbReference type="AlphaFoldDB" id="F9RIY5"/>
<keyword evidence="1" id="KW-0472">Membrane</keyword>